<evidence type="ECO:0000313" key="6">
    <source>
        <dbReference type="EMBL" id="HEH35883.1"/>
    </source>
</evidence>
<dbReference type="EMBL" id="DSLA01000111">
    <property type="protein sequence ID" value="HEH35883.1"/>
    <property type="molecule type" value="Genomic_DNA"/>
</dbReference>
<evidence type="ECO:0000256" key="1">
    <source>
        <dbReference type="ARBA" id="ARBA00022691"/>
    </source>
</evidence>
<keyword evidence="1" id="KW-0949">S-adenosyl-L-methionine</keyword>
<accession>A0A7J2TJX1</accession>
<dbReference type="GO" id="GO:0051536">
    <property type="term" value="F:iron-sulfur cluster binding"/>
    <property type="evidence" value="ECO:0007669"/>
    <property type="project" value="UniProtKB-KW"/>
</dbReference>
<name>A0A7J2TJX1_ARCFL</name>
<dbReference type="GO" id="GO:0003824">
    <property type="term" value="F:catalytic activity"/>
    <property type="evidence" value="ECO:0007669"/>
    <property type="project" value="InterPro"/>
</dbReference>
<reference evidence="6" key="1">
    <citation type="journal article" date="2020" name="mSystems">
        <title>Genome- and Community-Level Interaction Insights into Carbon Utilization and Element Cycling Functions of Hydrothermarchaeota in Hydrothermal Sediment.</title>
        <authorList>
            <person name="Zhou Z."/>
            <person name="Liu Y."/>
            <person name="Xu W."/>
            <person name="Pan J."/>
            <person name="Luo Z.H."/>
            <person name="Li M."/>
        </authorList>
    </citation>
    <scope>NUCLEOTIDE SEQUENCE [LARGE SCALE GENOMIC DNA]</scope>
    <source>
        <strain evidence="6">SpSt-26</strain>
    </source>
</reference>
<dbReference type="InterPro" id="IPR040088">
    <property type="entry name" value="MJ0103-like"/>
</dbReference>
<keyword evidence="2" id="KW-0479">Metal-binding</keyword>
<keyword evidence="4" id="KW-0411">Iron-sulfur</keyword>
<evidence type="ECO:0000256" key="2">
    <source>
        <dbReference type="ARBA" id="ARBA00022723"/>
    </source>
</evidence>
<dbReference type="InterPro" id="IPR007197">
    <property type="entry name" value="rSAM"/>
</dbReference>
<dbReference type="PROSITE" id="PS51918">
    <property type="entry name" value="RADICAL_SAM"/>
    <property type="match status" value="1"/>
</dbReference>
<sequence length="380" mass="43639">MLEEREDRDEKVFILRKIVEIRIPKQDFERLSRKYSKEYIISNYENKRILNRITGRELVFVTKESGIPLLGHSAFGIIDRGTNLLQVRCISGCNLSCIFCSVDEGRKSKTRKTDYIVDPDYLLEELEKLVDFKGEGVEIHLDAQGEPALYPYLEYFVERVSRMKNVSIISMQTNGIPLDEQRISEMEGKMTRINLSISAITEETARKLYGAYPLKKVLEIAEMIANSKIDLLIAPVWVPGYNDDEIPKIIEFALEIGAGKKFPPLGIQKYIPYRFGRKVGKSMTFREFYDRLRALEREFGVKLVLSPKDFGIEKRPPIENPFKKGEICHGRIVAEGRMYGEKLCVAKNRSVAVISDKKIGEVVKFEVIRNEDGIIVGREV</sequence>
<evidence type="ECO:0000256" key="4">
    <source>
        <dbReference type="ARBA" id="ARBA00023014"/>
    </source>
</evidence>
<feature type="domain" description="Radical SAM core" evidence="5">
    <location>
        <begin position="79"/>
        <end position="302"/>
    </location>
</feature>
<comment type="caution">
    <text evidence="6">The sequence shown here is derived from an EMBL/GenBank/DDBJ whole genome shotgun (WGS) entry which is preliminary data.</text>
</comment>
<dbReference type="Gene3D" id="3.20.20.70">
    <property type="entry name" value="Aldolase class I"/>
    <property type="match status" value="1"/>
</dbReference>
<dbReference type="Pfam" id="PF04055">
    <property type="entry name" value="Radical_SAM"/>
    <property type="match status" value="1"/>
</dbReference>
<evidence type="ECO:0000259" key="5">
    <source>
        <dbReference type="PROSITE" id="PS51918"/>
    </source>
</evidence>
<dbReference type="InterPro" id="IPR013785">
    <property type="entry name" value="Aldolase_TIM"/>
</dbReference>
<dbReference type="InterPro" id="IPR006638">
    <property type="entry name" value="Elp3/MiaA/NifB-like_rSAM"/>
</dbReference>
<evidence type="ECO:0000256" key="3">
    <source>
        <dbReference type="ARBA" id="ARBA00023004"/>
    </source>
</evidence>
<dbReference type="GO" id="GO:0046872">
    <property type="term" value="F:metal ion binding"/>
    <property type="evidence" value="ECO:0007669"/>
    <property type="project" value="UniProtKB-KW"/>
</dbReference>
<protein>
    <submittedName>
        <fullName evidence="6">Radical SAM protein</fullName>
    </submittedName>
</protein>
<organism evidence="6">
    <name type="scientific">Archaeoglobus fulgidus</name>
    <dbReference type="NCBI Taxonomy" id="2234"/>
    <lineage>
        <taxon>Archaea</taxon>
        <taxon>Methanobacteriati</taxon>
        <taxon>Methanobacteriota</taxon>
        <taxon>Archaeoglobi</taxon>
        <taxon>Archaeoglobales</taxon>
        <taxon>Archaeoglobaceae</taxon>
        <taxon>Archaeoglobus</taxon>
    </lineage>
</organism>
<dbReference type="SFLD" id="SFLDG01067">
    <property type="entry name" value="SPASM/twitch_domain_containing"/>
    <property type="match status" value="1"/>
</dbReference>
<dbReference type="CDD" id="cd01335">
    <property type="entry name" value="Radical_SAM"/>
    <property type="match status" value="1"/>
</dbReference>
<proteinExistence type="predicted"/>
<dbReference type="PANTHER" id="PTHR11228:SF35">
    <property type="entry name" value="MOLYBDENUM COFACTOR BIOSYNTHESIS PROTEIN A-RELATED"/>
    <property type="match status" value="1"/>
</dbReference>
<gene>
    <name evidence="6" type="ORF">ENP88_07085</name>
</gene>
<dbReference type="SFLD" id="SFLDS00029">
    <property type="entry name" value="Radical_SAM"/>
    <property type="match status" value="1"/>
</dbReference>
<dbReference type="InterPro" id="IPR050377">
    <property type="entry name" value="Radical_SAM_PqqE_MftC-like"/>
</dbReference>
<dbReference type="SUPFAM" id="SSF102114">
    <property type="entry name" value="Radical SAM enzymes"/>
    <property type="match status" value="1"/>
</dbReference>
<dbReference type="SMART" id="SM00729">
    <property type="entry name" value="Elp3"/>
    <property type="match status" value="1"/>
</dbReference>
<keyword evidence="3" id="KW-0408">Iron</keyword>
<dbReference type="PANTHER" id="PTHR11228">
    <property type="entry name" value="RADICAL SAM DOMAIN PROTEIN"/>
    <property type="match status" value="1"/>
</dbReference>
<dbReference type="SFLD" id="SFLDG01110">
    <property type="entry name" value="Uncharacterised_Radical_SAM_Su"/>
    <property type="match status" value="1"/>
</dbReference>
<dbReference type="InterPro" id="IPR058240">
    <property type="entry name" value="rSAM_sf"/>
</dbReference>
<dbReference type="AlphaFoldDB" id="A0A7J2TJX1"/>